<comment type="caution">
    <text evidence="2">The sequence shown here is derived from an EMBL/GenBank/DDBJ whole genome shotgun (WGS) entry which is preliminary data.</text>
</comment>
<feature type="signal peptide" evidence="1">
    <location>
        <begin position="1"/>
        <end position="25"/>
    </location>
</feature>
<organism evidence="2 3">
    <name type="scientific">Acidaminococcus intestini</name>
    <dbReference type="NCBI Taxonomy" id="187327"/>
    <lineage>
        <taxon>Bacteria</taxon>
        <taxon>Bacillati</taxon>
        <taxon>Bacillota</taxon>
        <taxon>Negativicutes</taxon>
        <taxon>Acidaminococcales</taxon>
        <taxon>Acidaminococcaceae</taxon>
        <taxon>Acidaminococcus</taxon>
    </lineage>
</organism>
<sequence>MKKKHLFLSGLLSVLLLVGISPVQAAPEVYQTKQEAEAALKAHAKEIHENTLRYGVSVTEGSKLVEDNRLYKDGKMPSLTEKMDVLNALFGSMLKKENLDLKVRTLRVAKDEGKVTVGNPTLLFRAVDLSDYKIVELGKNRRAAIPVEFIVLHRKDAEKALSLVPLGYLEEARNGKKTYALLDFEHYSTKELSALKEAKDLVKARRTKITEGSRDEAIAGLLFAPKKDSAAAPSKAAALQ</sequence>
<gene>
    <name evidence="2" type="ORF">KHX13_06960</name>
</gene>
<accession>A0A943ELA4</accession>
<reference evidence="2" key="1">
    <citation type="submission" date="2021-02" db="EMBL/GenBank/DDBJ databases">
        <title>Infant gut strain persistence is associated with maternal origin, phylogeny, and functional potential including surface adhesion and iron acquisition.</title>
        <authorList>
            <person name="Lou Y.C."/>
        </authorList>
    </citation>
    <scope>NUCLEOTIDE SEQUENCE</scope>
    <source>
        <strain evidence="2">L3_106_000M1_dasL3_106_000M1_concoct_15</strain>
    </source>
</reference>
<dbReference type="EMBL" id="JAGZCZ010000007">
    <property type="protein sequence ID" value="MBS5520049.1"/>
    <property type="molecule type" value="Genomic_DNA"/>
</dbReference>
<evidence type="ECO:0000313" key="2">
    <source>
        <dbReference type="EMBL" id="MBS5520049.1"/>
    </source>
</evidence>
<evidence type="ECO:0000313" key="3">
    <source>
        <dbReference type="Proteomes" id="UP000754226"/>
    </source>
</evidence>
<proteinExistence type="predicted"/>
<protein>
    <submittedName>
        <fullName evidence="2">Uncharacterized protein</fullName>
    </submittedName>
</protein>
<dbReference type="Proteomes" id="UP000754226">
    <property type="component" value="Unassembled WGS sequence"/>
</dbReference>
<evidence type="ECO:0000256" key="1">
    <source>
        <dbReference type="SAM" id="SignalP"/>
    </source>
</evidence>
<name>A0A943ELA4_9FIRM</name>
<feature type="chain" id="PRO_5036907374" evidence="1">
    <location>
        <begin position="26"/>
        <end position="240"/>
    </location>
</feature>
<dbReference type="AlphaFoldDB" id="A0A943ELA4"/>
<keyword evidence="1" id="KW-0732">Signal</keyword>